<dbReference type="AlphaFoldDB" id="A0A7D9HK07"/>
<feature type="transmembrane region" description="Helical" evidence="14">
    <location>
        <begin position="405"/>
        <end position="430"/>
    </location>
</feature>
<evidence type="ECO:0000256" key="12">
    <source>
        <dbReference type="ARBA" id="ARBA00023303"/>
    </source>
</evidence>
<comment type="caution">
    <text evidence="15">The sequence shown here is derived from an EMBL/GenBank/DDBJ whole genome shotgun (WGS) entry which is preliminary data.</text>
</comment>
<evidence type="ECO:0000256" key="5">
    <source>
        <dbReference type="ARBA" id="ARBA00022673"/>
    </source>
</evidence>
<keyword evidence="7" id="KW-0677">Repeat</keyword>
<accession>A0A7D9HK07</accession>
<sequence length="845" mass="97608">METKDLKTHRSGQMHIKPYEELMVNQILGTTRSNEPLQAVVENQLNEFALKEEDNSILERNRALLQYSATIANSNSSKDEFNYEFVESLVKGGGDVNKQDNFGRSPLHVASAVDYVEMTEFLLLNNADIDSKTYGEIQAPIHYAAKNGATRSLKMLLSFHANIDTLDAKQRTPLQVAAEWGRGKTAKILIAEGAACCLLDITGNSALCVLIEHLPNLAVEALNQLHISDVITSREYYYLQHLETSRQKVETKTVRTPLETAVANRKYEVVTHPVMQRLVHNKWKQYGWFSTAVHLLFHVAFGIAWTVFSIGTPRHGKEVYNEFVDRVWKITLGVTILLMTLYDIGKHVQATFKSRRSQRNWIRWKMEQLEYDLKYCHPRWPQEKKFVKTEMKRVRALPLFDAYDAWFYVDWIILFLIVATIATHFVFLYLDTTATWYIYTRTISIMNLLVWLRLLKFVRPFPGIGTLVLILSETMGDFMNWAFLFFLIMVPFAASFWINFGPRSIHPVHGYHTTGELLYRIFQIAVGDDFNLEEIVAADAVVARILVVLYVTAMTIVTLNLLIALLSDTFTRVYSNAVSNTIMQRAIKIVESERCLTKSQKSHYKEYMRMNCSPEIIKIQVALWNKGEESKAIETEVYDDILNAKSILNDRCGKIYGKDKTSDFDGFIKDVRKICQHDDDMASDLEEIRKMLNLGTSGKPTHFRQVRIRAPDSARERKVGSRDSRSTQKQESKGFVSTLQEMLPRWFTGNAEDSSRGNKRRHRPNTTSQSQNGDVKERRRRRQSRRRGDVLENRREERYQSQETELRRRGRRKSRKKENVLEGYPNPGYDPNLAWDTVSIDSSPV</sequence>
<dbReference type="Proteomes" id="UP001152795">
    <property type="component" value="Unassembled WGS sequence"/>
</dbReference>
<feature type="transmembrane region" description="Helical" evidence="14">
    <location>
        <begin position="286"/>
        <end position="307"/>
    </location>
</feature>
<evidence type="ECO:0000256" key="1">
    <source>
        <dbReference type="ARBA" id="ARBA00004651"/>
    </source>
</evidence>
<evidence type="ECO:0000256" key="4">
    <source>
        <dbReference type="ARBA" id="ARBA00022568"/>
    </source>
</evidence>
<dbReference type="InterPro" id="IPR002110">
    <property type="entry name" value="Ankyrin_rpt"/>
</dbReference>
<organism evidence="15 16">
    <name type="scientific">Paramuricea clavata</name>
    <name type="common">Red gorgonian</name>
    <name type="synonym">Violescent sea-whip</name>
    <dbReference type="NCBI Taxonomy" id="317549"/>
    <lineage>
        <taxon>Eukaryota</taxon>
        <taxon>Metazoa</taxon>
        <taxon>Cnidaria</taxon>
        <taxon>Anthozoa</taxon>
        <taxon>Octocorallia</taxon>
        <taxon>Malacalcyonacea</taxon>
        <taxon>Plexauridae</taxon>
        <taxon>Paramuricea</taxon>
    </lineage>
</organism>
<evidence type="ECO:0000256" key="10">
    <source>
        <dbReference type="ARBA" id="ARBA00023065"/>
    </source>
</evidence>
<comment type="subcellular location">
    <subcellularLocation>
        <location evidence="1">Cell membrane</location>
        <topology evidence="1">Multi-pass membrane protein</topology>
    </subcellularLocation>
</comment>
<dbReference type="Gene3D" id="1.10.287.70">
    <property type="match status" value="1"/>
</dbReference>
<proteinExistence type="predicted"/>
<dbReference type="SUPFAM" id="SSF48403">
    <property type="entry name" value="Ankyrin repeat"/>
    <property type="match status" value="1"/>
</dbReference>
<dbReference type="PROSITE" id="PS50297">
    <property type="entry name" value="ANK_REP_REGION"/>
    <property type="match status" value="2"/>
</dbReference>
<keyword evidence="9 14" id="KW-1133">Transmembrane helix</keyword>
<keyword evidence="10" id="KW-0406">Ion transport</keyword>
<keyword evidence="12" id="KW-0407">Ion channel</keyword>
<keyword evidence="5" id="KW-0107">Calcium channel</keyword>
<evidence type="ECO:0000256" key="11">
    <source>
        <dbReference type="ARBA" id="ARBA00023136"/>
    </source>
</evidence>
<feature type="compositionally biased region" description="Basic and acidic residues" evidence="13">
    <location>
        <begin position="709"/>
        <end position="732"/>
    </location>
</feature>
<evidence type="ECO:0000256" key="9">
    <source>
        <dbReference type="ARBA" id="ARBA00022989"/>
    </source>
</evidence>
<evidence type="ECO:0000256" key="13">
    <source>
        <dbReference type="SAM" id="MobiDB-lite"/>
    </source>
</evidence>
<protein>
    <submittedName>
        <fullName evidence="15">Transient receptor potential cation channel subfamily A member 1-like</fullName>
    </submittedName>
</protein>
<keyword evidence="8" id="KW-0106">Calcium</keyword>
<feature type="transmembrane region" description="Helical" evidence="14">
    <location>
        <begin position="478"/>
        <end position="498"/>
    </location>
</feature>
<evidence type="ECO:0000256" key="8">
    <source>
        <dbReference type="ARBA" id="ARBA00022837"/>
    </source>
</evidence>
<feature type="transmembrane region" description="Helical" evidence="14">
    <location>
        <begin position="541"/>
        <end position="566"/>
    </location>
</feature>
<evidence type="ECO:0000256" key="7">
    <source>
        <dbReference type="ARBA" id="ARBA00022737"/>
    </source>
</evidence>
<dbReference type="InterPro" id="IPR036770">
    <property type="entry name" value="Ankyrin_rpt-contain_sf"/>
</dbReference>
<feature type="compositionally biased region" description="Basic and acidic residues" evidence="13">
    <location>
        <begin position="786"/>
        <end position="807"/>
    </location>
</feature>
<keyword evidence="11 14" id="KW-0472">Membrane</keyword>
<dbReference type="GO" id="GO:0098703">
    <property type="term" value="P:calcium ion import across plasma membrane"/>
    <property type="evidence" value="ECO:0007669"/>
    <property type="project" value="TreeGrafter"/>
</dbReference>
<evidence type="ECO:0000256" key="3">
    <source>
        <dbReference type="ARBA" id="ARBA00022475"/>
    </source>
</evidence>
<keyword evidence="3" id="KW-1003">Cell membrane</keyword>
<evidence type="ECO:0000256" key="2">
    <source>
        <dbReference type="ARBA" id="ARBA00022448"/>
    </source>
</evidence>
<gene>
    <name evidence="15" type="ORF">PACLA_8A027502</name>
</gene>
<feature type="region of interest" description="Disordered" evidence="13">
    <location>
        <begin position="709"/>
        <end position="845"/>
    </location>
</feature>
<keyword evidence="15" id="KW-0675">Receptor</keyword>
<dbReference type="InterPro" id="IPR024862">
    <property type="entry name" value="TRPV"/>
</dbReference>
<keyword evidence="16" id="KW-1185">Reference proteome</keyword>
<dbReference type="SMART" id="SM00248">
    <property type="entry name" value="ANK"/>
    <property type="match status" value="4"/>
</dbReference>
<keyword evidence="4" id="KW-0109">Calcium transport</keyword>
<dbReference type="PROSITE" id="PS50088">
    <property type="entry name" value="ANK_REPEAT"/>
    <property type="match status" value="2"/>
</dbReference>
<dbReference type="GO" id="GO:0005886">
    <property type="term" value="C:plasma membrane"/>
    <property type="evidence" value="ECO:0007669"/>
    <property type="project" value="UniProtKB-SubCell"/>
</dbReference>
<keyword evidence="2" id="KW-0813">Transport</keyword>
<dbReference type="InterPro" id="IPR005821">
    <property type="entry name" value="Ion_trans_dom"/>
</dbReference>
<evidence type="ECO:0000313" key="15">
    <source>
        <dbReference type="EMBL" id="CAB3986977.1"/>
    </source>
</evidence>
<evidence type="ECO:0000256" key="14">
    <source>
        <dbReference type="SAM" id="Phobius"/>
    </source>
</evidence>
<dbReference type="EMBL" id="CACRXK020001101">
    <property type="protein sequence ID" value="CAB3986977.1"/>
    <property type="molecule type" value="Genomic_DNA"/>
</dbReference>
<dbReference type="OrthoDB" id="341259at2759"/>
<name>A0A7D9HK07_PARCT</name>
<dbReference type="GO" id="GO:0005262">
    <property type="term" value="F:calcium channel activity"/>
    <property type="evidence" value="ECO:0007669"/>
    <property type="project" value="UniProtKB-KW"/>
</dbReference>
<dbReference type="Gene3D" id="1.25.40.20">
    <property type="entry name" value="Ankyrin repeat-containing domain"/>
    <property type="match status" value="1"/>
</dbReference>
<dbReference type="PANTHER" id="PTHR10582">
    <property type="entry name" value="TRANSIENT RECEPTOR POTENTIAL ION CHANNEL PROTEIN"/>
    <property type="match status" value="1"/>
</dbReference>
<keyword evidence="6 14" id="KW-0812">Transmembrane</keyword>
<dbReference type="PANTHER" id="PTHR10582:SF33">
    <property type="entry name" value="TRANSIENT RECEPTOR POTENTIAL CHANNEL PYREXIA"/>
    <property type="match status" value="1"/>
</dbReference>
<evidence type="ECO:0000256" key="6">
    <source>
        <dbReference type="ARBA" id="ARBA00022692"/>
    </source>
</evidence>
<dbReference type="Pfam" id="PF12796">
    <property type="entry name" value="Ank_2"/>
    <property type="match status" value="1"/>
</dbReference>
<evidence type="ECO:0000313" key="16">
    <source>
        <dbReference type="Proteomes" id="UP001152795"/>
    </source>
</evidence>
<dbReference type="Pfam" id="PF00520">
    <property type="entry name" value="Ion_trans"/>
    <property type="match status" value="1"/>
</dbReference>
<reference evidence="15" key="1">
    <citation type="submission" date="2020-04" db="EMBL/GenBank/DDBJ databases">
        <authorList>
            <person name="Alioto T."/>
            <person name="Alioto T."/>
            <person name="Gomez Garrido J."/>
        </authorList>
    </citation>
    <scope>NUCLEOTIDE SEQUENCE</scope>
    <source>
        <strain evidence="15">A484AB</strain>
    </source>
</reference>